<proteinExistence type="predicted"/>
<dbReference type="Proteomes" id="UP001500751">
    <property type="component" value="Unassembled WGS sequence"/>
</dbReference>
<name>A0ABP5GV90_9ACTN</name>
<evidence type="ECO:0000313" key="10">
    <source>
        <dbReference type="Proteomes" id="UP001500751"/>
    </source>
</evidence>
<feature type="compositionally biased region" description="Low complexity" evidence="6">
    <location>
        <begin position="706"/>
        <end position="743"/>
    </location>
</feature>
<accession>A0ABP5GV90</accession>
<dbReference type="PROSITE" id="PS00198">
    <property type="entry name" value="4FE4S_FER_1"/>
    <property type="match status" value="1"/>
</dbReference>
<dbReference type="EMBL" id="BAAAQN010000061">
    <property type="protein sequence ID" value="GAA2055288.1"/>
    <property type="molecule type" value="Genomic_DNA"/>
</dbReference>
<keyword evidence="4" id="KW-0408">Iron</keyword>
<dbReference type="Pfam" id="PF02754">
    <property type="entry name" value="CCG"/>
    <property type="match status" value="2"/>
</dbReference>
<dbReference type="RefSeq" id="WP_344670440.1">
    <property type="nucleotide sequence ID" value="NZ_BAAAQN010000061.1"/>
</dbReference>
<gene>
    <name evidence="9" type="ORF">GCM10009839_74780</name>
</gene>
<keyword evidence="2" id="KW-0479">Metal-binding</keyword>
<evidence type="ECO:0000256" key="5">
    <source>
        <dbReference type="ARBA" id="ARBA00023014"/>
    </source>
</evidence>
<dbReference type="InterPro" id="IPR017896">
    <property type="entry name" value="4Fe4S_Fe-S-bd"/>
</dbReference>
<dbReference type="SUPFAM" id="SSF46548">
    <property type="entry name" value="alpha-helical ferredoxin"/>
    <property type="match status" value="1"/>
</dbReference>
<evidence type="ECO:0000256" key="7">
    <source>
        <dbReference type="SAM" id="Phobius"/>
    </source>
</evidence>
<dbReference type="Gene3D" id="1.20.950.20">
    <property type="entry name" value="Transmembrane di-heme cytochromes, Chain C"/>
    <property type="match status" value="1"/>
</dbReference>
<dbReference type="PROSITE" id="PS51379">
    <property type="entry name" value="4FE4S_FER_2"/>
    <property type="match status" value="2"/>
</dbReference>
<sequence>MAVRLIIGAAITLTAFALAGRRVLMLYRLGRTMQPAEPGRADRPGVRLWAVVTEVLGQRKLLRWSGPGLAHFAVFWGFVVLGATIVEGFGALFDRDFHIPFIGTAAWLGFLEDFFICAVLAGLAGFAAIRLRQDPEKAGRKSRFFGSHTTAAWFVLFMIFNVMWTLLLYRGAQINTGNFPFPHGAFASQAAGHVLHGAGRTANDVFETVGVLGSLGVVLSFLVLVVHSKHLHIFLAPFNVAFSRRPRGLGALLPVYSGGQKVDFEDPGEDDKIGRGVIEDFTWKGLLDFATCTECGRCQSQCPAWNTEKPLSPKLLIMSLRDHALAKAPYLLAGSDEEKAALEASAVDVFKEAQRPLVGGADVNGVIDPDVLWSCVTCGACVEQCPVDIEHVDHIVDLRRYQVLIEAEFPREAGTMLRNLEKNGDPWGRGAKARLEWTAGLPFEVRVLGANGEDRLPDDVEYLFWVGCAGSLDDNAKKTSRNVAELLHEAGVEFMILGSGETCTGDAARRLGQEFLFHELATQNVETLNSAGAKKIVVTCAHCFNTLANEYPQLGGHYEVVHHTELLARLIKDGRIRPAGEVDVAVTYHDPCYLGRHNRVFDAPRDILGAVPGVKLNEMPRNREKSFCCGAGGARMWMEETIGTRINETRTDEALGTSPELVTAACPYCIVMLTDGVATRKQQGRADESVRVADVSEVLLRSVRRPAPGTGVPAPTAGGAGGDAAAPTAATATTAPTEATTEATTDDATKP</sequence>
<organism evidence="9 10">
    <name type="scientific">Catenulispora yoronensis</name>
    <dbReference type="NCBI Taxonomy" id="450799"/>
    <lineage>
        <taxon>Bacteria</taxon>
        <taxon>Bacillati</taxon>
        <taxon>Actinomycetota</taxon>
        <taxon>Actinomycetes</taxon>
        <taxon>Catenulisporales</taxon>
        <taxon>Catenulisporaceae</taxon>
        <taxon>Catenulispora</taxon>
    </lineage>
</organism>
<evidence type="ECO:0000256" key="3">
    <source>
        <dbReference type="ARBA" id="ARBA00023002"/>
    </source>
</evidence>
<feature type="domain" description="4Fe-4S ferredoxin-type" evidence="8">
    <location>
        <begin position="283"/>
        <end position="313"/>
    </location>
</feature>
<dbReference type="InterPro" id="IPR009051">
    <property type="entry name" value="Helical_ferredxn"/>
</dbReference>
<dbReference type="PANTHER" id="PTHR43255:SF1">
    <property type="entry name" value="IRON-SULFUR-BINDING OXIDOREDUCTASE FADF-RELATED"/>
    <property type="match status" value="1"/>
</dbReference>
<feature type="transmembrane region" description="Helical" evidence="7">
    <location>
        <begin position="6"/>
        <end position="24"/>
    </location>
</feature>
<evidence type="ECO:0000259" key="8">
    <source>
        <dbReference type="PROSITE" id="PS51379"/>
    </source>
</evidence>
<keyword evidence="7" id="KW-0812">Transmembrane</keyword>
<feature type="transmembrane region" description="Helical" evidence="7">
    <location>
        <begin position="150"/>
        <end position="169"/>
    </location>
</feature>
<dbReference type="InterPro" id="IPR051460">
    <property type="entry name" value="HdrC_iron-sulfur_subunit"/>
</dbReference>
<keyword evidence="5" id="KW-0411">Iron-sulfur</keyword>
<feature type="domain" description="4Fe-4S ferredoxin-type" evidence="8">
    <location>
        <begin position="363"/>
        <end position="395"/>
    </location>
</feature>
<evidence type="ECO:0000256" key="6">
    <source>
        <dbReference type="SAM" id="MobiDB-lite"/>
    </source>
</evidence>
<feature type="region of interest" description="Disordered" evidence="6">
    <location>
        <begin position="704"/>
        <end position="751"/>
    </location>
</feature>
<comment type="caution">
    <text evidence="9">The sequence shown here is derived from an EMBL/GenBank/DDBJ whole genome shotgun (WGS) entry which is preliminary data.</text>
</comment>
<dbReference type="InterPro" id="IPR004017">
    <property type="entry name" value="Cys_rich_dom"/>
</dbReference>
<keyword evidence="3" id="KW-0560">Oxidoreductase</keyword>
<evidence type="ECO:0000256" key="1">
    <source>
        <dbReference type="ARBA" id="ARBA00022485"/>
    </source>
</evidence>
<keyword evidence="7" id="KW-0472">Membrane</keyword>
<protein>
    <submittedName>
        <fullName evidence="9">(Fe-S)-binding protein</fullName>
    </submittedName>
</protein>
<feature type="transmembrane region" description="Helical" evidence="7">
    <location>
        <begin position="69"/>
        <end position="93"/>
    </location>
</feature>
<keyword evidence="1" id="KW-0004">4Fe-4S</keyword>
<dbReference type="Gene3D" id="1.10.1060.10">
    <property type="entry name" value="Alpha-helical ferredoxin"/>
    <property type="match status" value="1"/>
</dbReference>
<evidence type="ECO:0000256" key="2">
    <source>
        <dbReference type="ARBA" id="ARBA00022723"/>
    </source>
</evidence>
<dbReference type="PANTHER" id="PTHR43255">
    <property type="entry name" value="IRON-SULFUR-BINDING OXIDOREDUCTASE FADF-RELATED-RELATED"/>
    <property type="match status" value="1"/>
</dbReference>
<reference evidence="10" key="1">
    <citation type="journal article" date="2019" name="Int. J. Syst. Evol. Microbiol.">
        <title>The Global Catalogue of Microorganisms (GCM) 10K type strain sequencing project: providing services to taxonomists for standard genome sequencing and annotation.</title>
        <authorList>
            <consortium name="The Broad Institute Genomics Platform"/>
            <consortium name="The Broad Institute Genome Sequencing Center for Infectious Disease"/>
            <person name="Wu L."/>
            <person name="Ma J."/>
        </authorList>
    </citation>
    <scope>NUCLEOTIDE SEQUENCE [LARGE SCALE GENOMIC DNA]</scope>
    <source>
        <strain evidence="10">JCM 16014</strain>
    </source>
</reference>
<dbReference type="Pfam" id="PF13187">
    <property type="entry name" value="Fer4_9"/>
    <property type="match status" value="1"/>
</dbReference>
<keyword evidence="7" id="KW-1133">Transmembrane helix</keyword>
<evidence type="ECO:0000256" key="4">
    <source>
        <dbReference type="ARBA" id="ARBA00023004"/>
    </source>
</evidence>
<evidence type="ECO:0000313" key="9">
    <source>
        <dbReference type="EMBL" id="GAA2055288.1"/>
    </source>
</evidence>
<keyword evidence="10" id="KW-1185">Reference proteome</keyword>
<dbReference type="InterPro" id="IPR017900">
    <property type="entry name" value="4Fe4S_Fe_S_CS"/>
</dbReference>
<feature type="transmembrane region" description="Helical" evidence="7">
    <location>
        <begin position="105"/>
        <end position="129"/>
    </location>
</feature>